<organism evidence="2">
    <name type="scientific">Clastoptera arizonana</name>
    <name type="common">Arizona spittle bug</name>
    <dbReference type="NCBI Taxonomy" id="38151"/>
    <lineage>
        <taxon>Eukaryota</taxon>
        <taxon>Metazoa</taxon>
        <taxon>Ecdysozoa</taxon>
        <taxon>Arthropoda</taxon>
        <taxon>Hexapoda</taxon>
        <taxon>Insecta</taxon>
        <taxon>Pterygota</taxon>
        <taxon>Neoptera</taxon>
        <taxon>Paraneoptera</taxon>
        <taxon>Hemiptera</taxon>
        <taxon>Auchenorrhyncha</taxon>
        <taxon>Cercopoidea</taxon>
        <taxon>Clastopteridae</taxon>
        <taxon>Clastoptera</taxon>
    </lineage>
</organism>
<feature type="non-terminal residue" evidence="2">
    <location>
        <position position="1"/>
    </location>
</feature>
<proteinExistence type="predicted"/>
<dbReference type="EMBL" id="GEDC01031525">
    <property type="protein sequence ID" value="JAS05773.1"/>
    <property type="molecule type" value="Transcribed_RNA"/>
</dbReference>
<protein>
    <submittedName>
        <fullName evidence="2">Uncharacterized protein</fullName>
    </submittedName>
</protein>
<feature type="region of interest" description="Disordered" evidence="1">
    <location>
        <begin position="1"/>
        <end position="57"/>
    </location>
</feature>
<feature type="region of interest" description="Disordered" evidence="1">
    <location>
        <begin position="184"/>
        <end position="203"/>
    </location>
</feature>
<feature type="compositionally biased region" description="Pro residues" evidence="1">
    <location>
        <begin position="39"/>
        <end position="55"/>
    </location>
</feature>
<evidence type="ECO:0000313" key="2">
    <source>
        <dbReference type="EMBL" id="JAS05773.1"/>
    </source>
</evidence>
<feature type="compositionally biased region" description="Polar residues" evidence="1">
    <location>
        <begin position="1"/>
        <end position="31"/>
    </location>
</feature>
<feature type="compositionally biased region" description="Low complexity" evidence="1">
    <location>
        <begin position="217"/>
        <end position="245"/>
    </location>
</feature>
<gene>
    <name evidence="2" type="ORF">g.45183</name>
</gene>
<reference evidence="2" key="1">
    <citation type="submission" date="2015-12" db="EMBL/GenBank/DDBJ databases">
        <title>De novo transcriptome assembly of four potential Pierce s Disease insect vectors from Arizona vineyards.</title>
        <authorList>
            <person name="Tassone E.E."/>
        </authorList>
    </citation>
    <scope>NUCLEOTIDE SEQUENCE</scope>
</reference>
<evidence type="ECO:0000256" key="1">
    <source>
        <dbReference type="SAM" id="MobiDB-lite"/>
    </source>
</evidence>
<sequence>PIHQEPVQTLISTGSNTSPQIAISSPVTSKNLDIHETQPTPPPPPTPPQPQPPRTPQITTVAQFQPIVTEAPQTFPTTIPSHPSTIQYIPLIPSGNGQTSSIRATFHIIPTKPIVTTSNENPRTIYQYDRGTIHYPPNSVQILQSVPPLIMTSGSVLSATVQSGGDNTSQTEQKPRMLQLISTQRTVTTSTSPPQVSSVPISPTIRSQVQFIQAVRSTNSSTNNDSLDNTPPRTPSNPSTSSPLSDQHIRVLTPSEIMRTLPSLGQEN</sequence>
<feature type="region of interest" description="Disordered" evidence="1">
    <location>
        <begin position="217"/>
        <end position="268"/>
    </location>
</feature>
<accession>A0A1B6BWW5</accession>
<name>A0A1B6BWW5_9HEMI</name>
<feature type="non-terminal residue" evidence="2">
    <location>
        <position position="268"/>
    </location>
</feature>
<dbReference type="AlphaFoldDB" id="A0A1B6BWW5"/>